<evidence type="ECO:0000256" key="1">
    <source>
        <dbReference type="ARBA" id="ARBA00023002"/>
    </source>
</evidence>
<dbReference type="GO" id="GO:0030976">
    <property type="term" value="F:thiamine pyrophosphate binding"/>
    <property type="evidence" value="ECO:0007669"/>
    <property type="project" value="InterPro"/>
</dbReference>
<dbReference type="PANTHER" id="PTHR42897:SF1">
    <property type="entry name" value="2-OXOACID OXIDOREDUCTASE (FERREDOXIN)"/>
    <property type="match status" value="1"/>
</dbReference>
<protein>
    <recommendedName>
        <fullName evidence="2">Thiamine pyrophosphate enzyme TPP-binding domain-containing protein</fullName>
    </recommendedName>
</protein>
<evidence type="ECO:0000313" key="4">
    <source>
        <dbReference type="Proteomes" id="UP000179258"/>
    </source>
</evidence>
<gene>
    <name evidence="3" type="ORF">A3D59_02800</name>
</gene>
<dbReference type="AlphaFoldDB" id="A0A1G2R916"/>
<dbReference type="Pfam" id="PF02775">
    <property type="entry name" value="TPP_enzyme_C"/>
    <property type="match status" value="1"/>
</dbReference>
<dbReference type="InterPro" id="IPR051479">
    <property type="entry name" value="PorB-like"/>
</dbReference>
<dbReference type="PANTHER" id="PTHR42897">
    <property type="entry name" value="PYRUVATE SYNTHASE SUBUNIT PORB"/>
    <property type="match status" value="1"/>
</dbReference>
<dbReference type="SUPFAM" id="SSF52518">
    <property type="entry name" value="Thiamin diphosphate-binding fold (THDP-binding)"/>
    <property type="match status" value="1"/>
</dbReference>
<proteinExistence type="predicted"/>
<reference evidence="3 4" key="1">
    <citation type="journal article" date="2016" name="Nat. Commun.">
        <title>Thousands of microbial genomes shed light on interconnected biogeochemical processes in an aquifer system.</title>
        <authorList>
            <person name="Anantharaman K."/>
            <person name="Brown C.T."/>
            <person name="Hug L.A."/>
            <person name="Sharon I."/>
            <person name="Castelle C.J."/>
            <person name="Probst A.J."/>
            <person name="Thomas B.C."/>
            <person name="Singh A."/>
            <person name="Wilkins M.J."/>
            <person name="Karaoz U."/>
            <person name="Brodie E.L."/>
            <person name="Williams K.H."/>
            <person name="Hubbard S.S."/>
            <person name="Banfield J.F."/>
        </authorList>
    </citation>
    <scope>NUCLEOTIDE SEQUENCE [LARGE SCALE GENOMIC DNA]</scope>
</reference>
<keyword evidence="1" id="KW-0560">Oxidoreductase</keyword>
<dbReference type="InterPro" id="IPR011766">
    <property type="entry name" value="TPP_enzyme_TPP-bd"/>
</dbReference>
<feature type="domain" description="Thiamine pyrophosphate enzyme TPP-binding" evidence="2">
    <location>
        <begin position="64"/>
        <end position="206"/>
    </location>
</feature>
<name>A0A1G2R916_9BACT</name>
<evidence type="ECO:0000259" key="2">
    <source>
        <dbReference type="Pfam" id="PF02775"/>
    </source>
</evidence>
<organism evidence="3 4">
    <name type="scientific">Candidatus Wildermuthbacteria bacterium RIFCSPHIGHO2_02_FULL_47_17</name>
    <dbReference type="NCBI Taxonomy" id="1802452"/>
    <lineage>
        <taxon>Bacteria</taxon>
        <taxon>Candidatus Wildermuthiibacteriota</taxon>
    </lineage>
</organism>
<dbReference type="GO" id="GO:0016491">
    <property type="term" value="F:oxidoreductase activity"/>
    <property type="evidence" value="ECO:0007669"/>
    <property type="project" value="UniProtKB-KW"/>
</dbReference>
<accession>A0A1G2R916</accession>
<comment type="caution">
    <text evidence="3">The sequence shown here is derived from an EMBL/GenBank/DDBJ whole genome shotgun (WGS) entry which is preliminary data.</text>
</comment>
<evidence type="ECO:0000313" key="3">
    <source>
        <dbReference type="EMBL" id="OHA69028.1"/>
    </source>
</evidence>
<dbReference type="Proteomes" id="UP000179258">
    <property type="component" value="Unassembled WGS sequence"/>
</dbReference>
<sequence>MGKLDELLAKDDIFLPGHRACPGCGFALNMRHVAGLLGADTIWIIPAGCPTICAGRWPNSAYRTPVELELFASAAAYASGVKAGLRVLGRSDTQVAVWAGDGSTCDIGFAAFSAAAERNEDILYFLNDNQAYMNTGNQRSGATPYGAWTTTTPQGSGINKKDIARIVAAHNIPYLATLAMTPPTVTDFAQKVNRAAEQKGFRFLHVLSSCPPGWKFPIGLTVKITRLAVESRIFPLFECENGKWRITYRPRKVVPVAEYLKLQGRFARFTEQEIEMFQQSVNSRWEELERLQSSS</sequence>
<dbReference type="InterPro" id="IPR029061">
    <property type="entry name" value="THDP-binding"/>
</dbReference>
<dbReference type="Gene3D" id="3.40.50.970">
    <property type="match status" value="2"/>
</dbReference>
<dbReference type="EMBL" id="MHTX01000002">
    <property type="protein sequence ID" value="OHA69028.1"/>
    <property type="molecule type" value="Genomic_DNA"/>
</dbReference>